<sequence>MGNLEFRYYFLQRRQIRKGRASDNLSGFYLAPHITYNYNYTNISRRINFHRQSVSYGGIVGYQQRLFRNIYFDATLSYSGTSMDKRFTKINSAEAIAKVGIGFAI</sequence>
<evidence type="ECO:0000313" key="1">
    <source>
        <dbReference type="EMBL" id="PSL17763.1"/>
    </source>
</evidence>
<evidence type="ECO:0000313" key="2">
    <source>
        <dbReference type="Proteomes" id="UP000241964"/>
    </source>
</evidence>
<dbReference type="Proteomes" id="UP000241964">
    <property type="component" value="Unassembled WGS sequence"/>
</dbReference>
<protein>
    <recommendedName>
        <fullName evidence="3">Outer membrane protein with beta-barrel domain</fullName>
    </recommendedName>
</protein>
<organism evidence="1 2">
    <name type="scientific">Dyadobacter jiangsuensis</name>
    <dbReference type="NCBI Taxonomy" id="1591085"/>
    <lineage>
        <taxon>Bacteria</taxon>
        <taxon>Pseudomonadati</taxon>
        <taxon>Bacteroidota</taxon>
        <taxon>Cytophagia</taxon>
        <taxon>Cytophagales</taxon>
        <taxon>Spirosomataceae</taxon>
        <taxon>Dyadobacter</taxon>
    </lineage>
</organism>
<name>A0A2P8F7S0_9BACT</name>
<keyword evidence="2" id="KW-1185">Reference proteome</keyword>
<comment type="caution">
    <text evidence="1">The sequence shown here is derived from an EMBL/GenBank/DDBJ whole genome shotgun (WGS) entry which is preliminary data.</text>
</comment>
<accession>A0A2P8F7S0</accession>
<reference evidence="1 2" key="1">
    <citation type="submission" date="2018-03" db="EMBL/GenBank/DDBJ databases">
        <title>Genomic Encyclopedia of Archaeal and Bacterial Type Strains, Phase II (KMG-II): from individual species to whole genera.</title>
        <authorList>
            <person name="Goeker M."/>
        </authorList>
    </citation>
    <scope>NUCLEOTIDE SEQUENCE [LARGE SCALE GENOMIC DNA]</scope>
    <source>
        <strain evidence="1 2">DSM 29057</strain>
    </source>
</reference>
<evidence type="ECO:0008006" key="3">
    <source>
        <dbReference type="Google" id="ProtNLM"/>
    </source>
</evidence>
<proteinExistence type="predicted"/>
<gene>
    <name evidence="1" type="ORF">CLV60_1351</name>
</gene>
<dbReference type="EMBL" id="PYAS01000035">
    <property type="protein sequence ID" value="PSL17763.1"/>
    <property type="molecule type" value="Genomic_DNA"/>
</dbReference>
<dbReference type="AlphaFoldDB" id="A0A2P8F7S0"/>